<organism evidence="1 2">
    <name type="scientific">Nitrosovibrio tenuis</name>
    <dbReference type="NCBI Taxonomy" id="1233"/>
    <lineage>
        <taxon>Bacteria</taxon>
        <taxon>Pseudomonadati</taxon>
        <taxon>Pseudomonadota</taxon>
        <taxon>Betaproteobacteria</taxon>
        <taxon>Nitrosomonadales</taxon>
        <taxon>Nitrosomonadaceae</taxon>
        <taxon>Nitrosovibrio</taxon>
    </lineage>
</organism>
<dbReference type="STRING" id="1233.SAMN05216387_102281"/>
<evidence type="ECO:0000313" key="1">
    <source>
        <dbReference type="EMBL" id="SEK65279.1"/>
    </source>
</evidence>
<gene>
    <name evidence="1" type="ORF">SAMN05216387_102281</name>
</gene>
<evidence type="ECO:0000313" key="2">
    <source>
        <dbReference type="Proteomes" id="UP000198620"/>
    </source>
</evidence>
<keyword evidence="2" id="KW-1185">Reference proteome</keyword>
<dbReference type="OrthoDB" id="8566020at2"/>
<dbReference type="RefSeq" id="WP_090827357.1">
    <property type="nucleotide sequence ID" value="NZ_FOBH01000002.1"/>
</dbReference>
<sequence length="140" mass="15048">MSKLTADETFELGNLVRDAAIAMGNWRVENRSRLSRIQWDELDDKEITLLNFASGIYTCAIGMVVDDSHAPITRLQSGVKHAKSAMQHIQGFKQAVDLAAALIFFAGAIRSGNVAAVPAAIVALEDAANAIVNPSSHDDK</sequence>
<dbReference type="AlphaFoldDB" id="A0A1H7IS45"/>
<accession>A0A1H7IS45</accession>
<proteinExistence type="predicted"/>
<protein>
    <submittedName>
        <fullName evidence="1">Uncharacterized protein</fullName>
    </submittedName>
</protein>
<dbReference type="EMBL" id="FOBH01000002">
    <property type="protein sequence ID" value="SEK65279.1"/>
    <property type="molecule type" value="Genomic_DNA"/>
</dbReference>
<dbReference type="Proteomes" id="UP000198620">
    <property type="component" value="Unassembled WGS sequence"/>
</dbReference>
<name>A0A1H7IS45_9PROT</name>
<reference evidence="1 2" key="1">
    <citation type="submission" date="2016-10" db="EMBL/GenBank/DDBJ databases">
        <authorList>
            <person name="de Groot N.N."/>
        </authorList>
    </citation>
    <scope>NUCLEOTIDE SEQUENCE [LARGE SCALE GENOMIC DNA]</scope>
    <source>
        <strain evidence="1 2">Nv1</strain>
    </source>
</reference>